<dbReference type="AlphaFoldDB" id="A0A0B2A107"/>
<dbReference type="STRING" id="1348253.LK09_19685"/>
<evidence type="ECO:0000256" key="3">
    <source>
        <dbReference type="ARBA" id="ARBA00023163"/>
    </source>
</evidence>
<evidence type="ECO:0000259" key="4">
    <source>
        <dbReference type="PROSITE" id="PS50949"/>
    </source>
</evidence>
<dbReference type="PROSITE" id="PS50949">
    <property type="entry name" value="HTH_GNTR"/>
    <property type="match status" value="1"/>
</dbReference>
<dbReference type="PANTHER" id="PTHR43537">
    <property type="entry name" value="TRANSCRIPTIONAL REGULATOR, GNTR FAMILY"/>
    <property type="match status" value="1"/>
</dbReference>
<dbReference type="SUPFAM" id="SSF46785">
    <property type="entry name" value="Winged helix' DNA-binding domain"/>
    <property type="match status" value="1"/>
</dbReference>
<dbReference type="Pfam" id="PF00392">
    <property type="entry name" value="GntR"/>
    <property type="match status" value="1"/>
</dbReference>
<proteinExistence type="predicted"/>
<accession>A0A0B2A107</accession>
<evidence type="ECO:0000256" key="1">
    <source>
        <dbReference type="ARBA" id="ARBA00023015"/>
    </source>
</evidence>
<dbReference type="InterPro" id="IPR011711">
    <property type="entry name" value="GntR_C"/>
</dbReference>
<keyword evidence="2" id="KW-0238">DNA-binding</keyword>
<dbReference type="EMBL" id="JTDK01000026">
    <property type="protein sequence ID" value="KHK95245.1"/>
    <property type="molecule type" value="Genomic_DNA"/>
</dbReference>
<protein>
    <recommendedName>
        <fullName evidence="4">HTH gntR-type domain-containing protein</fullName>
    </recommendedName>
</protein>
<dbReference type="Pfam" id="PF07729">
    <property type="entry name" value="FCD"/>
    <property type="match status" value="1"/>
</dbReference>
<dbReference type="InterPro" id="IPR008920">
    <property type="entry name" value="TF_FadR/GntR_C"/>
</dbReference>
<keyword evidence="1" id="KW-0805">Transcription regulation</keyword>
<feature type="domain" description="HTH gntR-type" evidence="4">
    <location>
        <begin position="19"/>
        <end position="89"/>
    </location>
</feature>
<organism evidence="5 6">
    <name type="scientific">Microbacterium mangrovi</name>
    <dbReference type="NCBI Taxonomy" id="1348253"/>
    <lineage>
        <taxon>Bacteria</taxon>
        <taxon>Bacillati</taxon>
        <taxon>Actinomycetota</taxon>
        <taxon>Actinomycetes</taxon>
        <taxon>Micrococcales</taxon>
        <taxon>Microbacteriaceae</taxon>
        <taxon>Microbacterium</taxon>
    </lineage>
</organism>
<evidence type="ECO:0000256" key="2">
    <source>
        <dbReference type="ARBA" id="ARBA00023125"/>
    </source>
</evidence>
<dbReference type="InterPro" id="IPR000524">
    <property type="entry name" value="Tscrpt_reg_HTH_GntR"/>
</dbReference>
<dbReference type="InterPro" id="IPR036388">
    <property type="entry name" value="WH-like_DNA-bd_sf"/>
</dbReference>
<reference evidence="5 6" key="1">
    <citation type="submission" date="2014-11" db="EMBL/GenBank/DDBJ databases">
        <title>Genome sequence of Microbacterium mangrovi MUSC 115(T).</title>
        <authorList>
            <person name="Lee L.-H."/>
        </authorList>
    </citation>
    <scope>NUCLEOTIDE SEQUENCE [LARGE SCALE GENOMIC DNA]</scope>
    <source>
        <strain evidence="5 6">MUSC 115</strain>
    </source>
</reference>
<dbReference type="SUPFAM" id="SSF48008">
    <property type="entry name" value="GntR ligand-binding domain-like"/>
    <property type="match status" value="1"/>
</dbReference>
<dbReference type="Proteomes" id="UP000031030">
    <property type="component" value="Unassembled WGS sequence"/>
</dbReference>
<evidence type="ECO:0000313" key="5">
    <source>
        <dbReference type="EMBL" id="KHK95245.1"/>
    </source>
</evidence>
<keyword evidence="3" id="KW-0804">Transcription</keyword>
<evidence type="ECO:0000313" key="6">
    <source>
        <dbReference type="Proteomes" id="UP000031030"/>
    </source>
</evidence>
<name>A0A0B2A107_9MICO</name>
<dbReference type="GO" id="GO:0003700">
    <property type="term" value="F:DNA-binding transcription factor activity"/>
    <property type="evidence" value="ECO:0007669"/>
    <property type="project" value="InterPro"/>
</dbReference>
<dbReference type="InterPro" id="IPR036390">
    <property type="entry name" value="WH_DNA-bd_sf"/>
</dbReference>
<dbReference type="SMART" id="SM00345">
    <property type="entry name" value="HTH_GNTR"/>
    <property type="match status" value="1"/>
</dbReference>
<dbReference type="Gene3D" id="1.10.10.10">
    <property type="entry name" value="Winged helix-like DNA-binding domain superfamily/Winged helix DNA-binding domain"/>
    <property type="match status" value="1"/>
</dbReference>
<dbReference type="PANTHER" id="PTHR43537:SF5">
    <property type="entry name" value="UXU OPERON TRANSCRIPTIONAL REGULATOR"/>
    <property type="match status" value="1"/>
</dbReference>
<gene>
    <name evidence="5" type="ORF">LK09_19685</name>
</gene>
<sequence>MGSQNAARAVVFSPLDDGTGRAQLVTQRLTDGIISGMLKDGERLPSESDLAKRLGVAVTTAREALDIMRDQGLLRTRRGREGGSFVTYDRETAAKLLDDRLRSSSRIELRDLCLVTSALAGTAAEEAADRASDEDIETLTVLAANADISTAGGARRAAARFGLEIAAISQSPRLVREEIRLQAESGPILWLCLTEEKYRILNRDARGRVLEAIRRVDPAQARESTVQPIRAAFEWLIEQRVRES</sequence>
<dbReference type="Gene3D" id="1.20.120.530">
    <property type="entry name" value="GntR ligand-binding domain-like"/>
    <property type="match status" value="1"/>
</dbReference>
<keyword evidence="6" id="KW-1185">Reference proteome</keyword>
<dbReference type="CDD" id="cd07377">
    <property type="entry name" value="WHTH_GntR"/>
    <property type="match status" value="1"/>
</dbReference>
<comment type="caution">
    <text evidence="5">The sequence shown here is derived from an EMBL/GenBank/DDBJ whole genome shotgun (WGS) entry which is preliminary data.</text>
</comment>
<dbReference type="GO" id="GO:0003677">
    <property type="term" value="F:DNA binding"/>
    <property type="evidence" value="ECO:0007669"/>
    <property type="project" value="UniProtKB-KW"/>
</dbReference>